<dbReference type="Proteomes" id="UP000245489">
    <property type="component" value="Unassembled WGS sequence"/>
</dbReference>
<keyword evidence="3" id="KW-1185">Reference proteome</keyword>
<evidence type="ECO:0000313" key="3">
    <source>
        <dbReference type="Proteomes" id="UP000245489"/>
    </source>
</evidence>
<dbReference type="Gene3D" id="1.10.30.50">
    <property type="match status" value="1"/>
</dbReference>
<evidence type="ECO:0000313" key="2">
    <source>
        <dbReference type="EMBL" id="PWK29196.1"/>
    </source>
</evidence>
<dbReference type="InterPro" id="IPR002711">
    <property type="entry name" value="HNH"/>
</dbReference>
<organism evidence="2 3">
    <name type="scientific">Arcicella aurantiaca</name>
    <dbReference type="NCBI Taxonomy" id="591202"/>
    <lineage>
        <taxon>Bacteria</taxon>
        <taxon>Pseudomonadati</taxon>
        <taxon>Bacteroidota</taxon>
        <taxon>Cytophagia</taxon>
        <taxon>Cytophagales</taxon>
        <taxon>Flectobacillaceae</taxon>
        <taxon>Arcicella</taxon>
    </lineage>
</organism>
<dbReference type="InterPro" id="IPR052892">
    <property type="entry name" value="NA-targeting_endonuclease"/>
</dbReference>
<keyword evidence="2" id="KW-0255">Endonuclease</keyword>
<dbReference type="CDD" id="cd00085">
    <property type="entry name" value="HNHc"/>
    <property type="match status" value="1"/>
</dbReference>
<accession>A0A316EDX6</accession>
<dbReference type="GO" id="GO:0003676">
    <property type="term" value="F:nucleic acid binding"/>
    <property type="evidence" value="ECO:0007669"/>
    <property type="project" value="InterPro"/>
</dbReference>
<keyword evidence="2" id="KW-0540">Nuclease</keyword>
<dbReference type="AlphaFoldDB" id="A0A316EDX6"/>
<dbReference type="InterPro" id="IPR003615">
    <property type="entry name" value="HNH_nuc"/>
</dbReference>
<dbReference type="OrthoDB" id="963483at2"/>
<dbReference type="GO" id="GO:0008270">
    <property type="term" value="F:zinc ion binding"/>
    <property type="evidence" value="ECO:0007669"/>
    <property type="project" value="InterPro"/>
</dbReference>
<dbReference type="PANTHER" id="PTHR33877">
    <property type="entry name" value="SLL1193 PROTEIN"/>
    <property type="match status" value="1"/>
</dbReference>
<name>A0A316EDX6_9BACT</name>
<dbReference type="GO" id="GO:0004519">
    <property type="term" value="F:endonuclease activity"/>
    <property type="evidence" value="ECO:0007669"/>
    <property type="project" value="UniProtKB-KW"/>
</dbReference>
<dbReference type="SMART" id="SM00507">
    <property type="entry name" value="HNHc"/>
    <property type="match status" value="1"/>
</dbReference>
<keyword evidence="2" id="KW-0378">Hydrolase</keyword>
<dbReference type="Pfam" id="PF01844">
    <property type="entry name" value="HNH"/>
    <property type="match status" value="1"/>
</dbReference>
<dbReference type="RefSeq" id="WP_109740834.1">
    <property type="nucleotide sequence ID" value="NZ_QGGO01000001.1"/>
</dbReference>
<feature type="domain" description="HNH nuclease" evidence="1">
    <location>
        <begin position="8"/>
        <end position="63"/>
    </location>
</feature>
<comment type="caution">
    <text evidence="2">The sequence shown here is derived from an EMBL/GenBank/DDBJ whole genome shotgun (WGS) entry which is preliminary data.</text>
</comment>
<protein>
    <submittedName>
        <fullName evidence="2">HNH endonuclease</fullName>
    </submittedName>
</protein>
<reference evidence="2 3" key="1">
    <citation type="submission" date="2018-05" db="EMBL/GenBank/DDBJ databases">
        <title>Genomic Encyclopedia of Archaeal and Bacterial Type Strains, Phase II (KMG-II): from individual species to whole genera.</title>
        <authorList>
            <person name="Goeker M."/>
        </authorList>
    </citation>
    <scope>NUCLEOTIDE SEQUENCE [LARGE SCALE GENOMIC DNA]</scope>
    <source>
        <strain evidence="2 3">DSM 22214</strain>
    </source>
</reference>
<gene>
    <name evidence="2" type="ORF">LV89_00034</name>
</gene>
<evidence type="ECO:0000259" key="1">
    <source>
        <dbReference type="SMART" id="SM00507"/>
    </source>
</evidence>
<dbReference type="PANTHER" id="PTHR33877:SF1">
    <property type="entry name" value="TYPE IV METHYL-DIRECTED RESTRICTION ENZYME ECOKMCRA"/>
    <property type="match status" value="1"/>
</dbReference>
<proteinExistence type="predicted"/>
<dbReference type="EMBL" id="QGGO01000001">
    <property type="protein sequence ID" value="PWK29196.1"/>
    <property type="molecule type" value="Genomic_DNA"/>
</dbReference>
<sequence>MRKGISAKLKQQIALRANFRCEYCLLPDKVSFYNFHIDHIRSLKHGGSSEVDNLAYCCPDCNHFKGTDIGSYTIDDELVRFFNPRIELWKDNFEIINGLILSKTDIAKVTEQIFKFNDVDRVIFRIELIKLGLY</sequence>